<accession>A0A1I3Q8C5</accession>
<keyword evidence="1" id="KW-0472">Membrane</keyword>
<dbReference type="RefSeq" id="WP_143098114.1">
    <property type="nucleotide sequence ID" value="NZ_CP041743.1"/>
</dbReference>
<dbReference type="EMBL" id="FOQU01000006">
    <property type="protein sequence ID" value="SFJ29366.1"/>
    <property type="molecule type" value="Genomic_DNA"/>
</dbReference>
<keyword evidence="1" id="KW-1133">Transmembrane helix</keyword>
<proteinExistence type="predicted"/>
<keyword evidence="1" id="KW-0812">Transmembrane</keyword>
<dbReference type="Proteomes" id="UP000199548">
    <property type="component" value="Unassembled WGS sequence"/>
</dbReference>
<evidence type="ECO:0000313" key="2">
    <source>
        <dbReference type="EMBL" id="SFJ29366.1"/>
    </source>
</evidence>
<sequence length="167" mass="17442">MSISTLGAVHVAVSLTGIVSGVVALVGMACRTRLPRWIALFLATTVFTSASGLAIPSTSFGPADVLAVISLPLLTLALFAIYMRGLVGIWKPAYLASSVAALYLNVFAGVVAAFQFLPTLRQVTPSLAHPPLRVEQRAAAFAVPSFAITQVVLILTFIALGMMAATR</sequence>
<organism evidence="2 3">
    <name type="scientific">Paraburkholderia megapolitana</name>
    <dbReference type="NCBI Taxonomy" id="420953"/>
    <lineage>
        <taxon>Bacteria</taxon>
        <taxon>Pseudomonadati</taxon>
        <taxon>Pseudomonadota</taxon>
        <taxon>Betaproteobacteria</taxon>
        <taxon>Burkholderiales</taxon>
        <taxon>Burkholderiaceae</taxon>
        <taxon>Paraburkholderia</taxon>
    </lineage>
</organism>
<feature type="transmembrane region" description="Helical" evidence="1">
    <location>
        <begin position="138"/>
        <end position="165"/>
    </location>
</feature>
<feature type="transmembrane region" description="Helical" evidence="1">
    <location>
        <begin position="61"/>
        <end position="82"/>
    </location>
</feature>
<protein>
    <submittedName>
        <fullName evidence="2">Uncharacterized protein</fullName>
    </submittedName>
</protein>
<feature type="transmembrane region" description="Helical" evidence="1">
    <location>
        <begin position="37"/>
        <end position="55"/>
    </location>
</feature>
<keyword evidence="3" id="KW-1185">Reference proteome</keyword>
<dbReference type="AlphaFoldDB" id="A0A1I3Q8C5"/>
<reference evidence="2 3" key="1">
    <citation type="submission" date="2016-10" db="EMBL/GenBank/DDBJ databases">
        <authorList>
            <person name="de Groot N.N."/>
        </authorList>
    </citation>
    <scope>NUCLEOTIDE SEQUENCE [LARGE SCALE GENOMIC DNA]</scope>
    <source>
        <strain evidence="2 3">LMG 23650</strain>
    </source>
</reference>
<gene>
    <name evidence="2" type="ORF">SAMN05192543_106231</name>
</gene>
<name>A0A1I3Q8C5_9BURK</name>
<feature type="transmembrane region" description="Helical" evidence="1">
    <location>
        <begin position="94"/>
        <end position="118"/>
    </location>
</feature>
<feature type="transmembrane region" description="Helical" evidence="1">
    <location>
        <begin position="6"/>
        <end position="30"/>
    </location>
</feature>
<evidence type="ECO:0000256" key="1">
    <source>
        <dbReference type="SAM" id="Phobius"/>
    </source>
</evidence>
<evidence type="ECO:0000313" key="3">
    <source>
        <dbReference type="Proteomes" id="UP000199548"/>
    </source>
</evidence>
<dbReference type="OrthoDB" id="122197at2"/>